<comment type="cofactor">
    <cofactor evidence="1">
        <name>FAD</name>
        <dbReference type="ChEBI" id="CHEBI:57692"/>
    </cofactor>
</comment>
<dbReference type="PROSITE" id="PS51387">
    <property type="entry name" value="FAD_PCMH"/>
    <property type="match status" value="1"/>
</dbReference>
<keyword evidence="5" id="KW-0560">Oxidoreductase</keyword>
<comment type="similarity">
    <text evidence="2">Belongs to the oxygen-dependent FAD-linked oxidoreductase family.</text>
</comment>
<evidence type="ECO:0000256" key="2">
    <source>
        <dbReference type="ARBA" id="ARBA00005466"/>
    </source>
</evidence>
<evidence type="ECO:0000259" key="7">
    <source>
        <dbReference type="PROSITE" id="PS51387"/>
    </source>
</evidence>
<evidence type="ECO:0000256" key="6">
    <source>
        <dbReference type="SAM" id="MobiDB-lite"/>
    </source>
</evidence>
<dbReference type="InterPro" id="IPR016166">
    <property type="entry name" value="FAD-bd_PCMH"/>
</dbReference>
<comment type="caution">
    <text evidence="8">The sequence shown here is derived from an EMBL/GenBank/DDBJ whole genome shotgun (WGS) entry which is preliminary data.</text>
</comment>
<feature type="domain" description="FAD-binding PCMH-type" evidence="7">
    <location>
        <begin position="73"/>
        <end position="241"/>
    </location>
</feature>
<dbReference type="InterPro" id="IPR006094">
    <property type="entry name" value="Oxid_FAD_bind_N"/>
</dbReference>
<dbReference type="Gene3D" id="3.40.462.20">
    <property type="match status" value="1"/>
</dbReference>
<keyword evidence="4" id="KW-0274">FAD</keyword>
<gene>
    <name evidence="8" type="ORF">GCM10009681_07250</name>
</gene>
<dbReference type="Proteomes" id="UP001500655">
    <property type="component" value="Unassembled WGS sequence"/>
</dbReference>
<dbReference type="PANTHER" id="PTHR42973">
    <property type="entry name" value="BINDING OXIDOREDUCTASE, PUTATIVE (AFU_ORTHOLOGUE AFUA_1G17690)-RELATED"/>
    <property type="match status" value="1"/>
</dbReference>
<dbReference type="InterPro" id="IPR016167">
    <property type="entry name" value="FAD-bd_PCMH_sub1"/>
</dbReference>
<proteinExistence type="inferred from homology"/>
<evidence type="ECO:0000313" key="8">
    <source>
        <dbReference type="EMBL" id="GAA1739006.1"/>
    </source>
</evidence>
<keyword evidence="9" id="KW-1185">Reference proteome</keyword>
<dbReference type="InterPro" id="IPR016169">
    <property type="entry name" value="FAD-bd_PCMH_sub2"/>
</dbReference>
<sequence>MGRGPVAVTPNNLGVRLTRFQGWARGPGGGTLGDMMTTQVFSRLDSLLSSRCTVIQPGEPGWDAARMAWNVAVDQQPVAVVTVREVTDVATVVRLAGEAGIPVAAQPGGHGATRALDGAVLVRTSALTEITIDRVARTARVGAGVKWGTLLPHLDGTGLIALAGSSPDVSVVGYLLGGGMSWFSRKYGPASRSVRAVELVTAAGEPTRVTEHSDPDLFWALRGGGGDFGIVTAIEFDLYEEPALTGGKLMFPAEQAAAVLTAVARVQAGAPRELTLWAAVTHFPPLPEVPQSLRGNSFAVVDVTFLGPVPALADLLAPIRAAGTAVVDTVDVVPIGRLGEVAAEPVDPMPAMDLGVLLHRFDEDVIGRLLSVAGGRTPLTTVSVRHLAGAMAEPGRDGVAGHYEETHLLFAMGVPANHELAAAIDVAFAELRRALGDVASARVPFNFLGLQDIEEAYDDKELARLRDIKRDRDPRGVIRSNHPVDAGTSAPGPDGRELS</sequence>
<dbReference type="Pfam" id="PF01565">
    <property type="entry name" value="FAD_binding_4"/>
    <property type="match status" value="1"/>
</dbReference>
<evidence type="ECO:0000313" key="9">
    <source>
        <dbReference type="Proteomes" id="UP001500655"/>
    </source>
</evidence>
<dbReference type="InterPro" id="IPR036318">
    <property type="entry name" value="FAD-bd_PCMH-like_sf"/>
</dbReference>
<evidence type="ECO:0000256" key="1">
    <source>
        <dbReference type="ARBA" id="ARBA00001974"/>
    </source>
</evidence>
<accession>A0ABN2JUD1</accession>
<evidence type="ECO:0000256" key="4">
    <source>
        <dbReference type="ARBA" id="ARBA00022827"/>
    </source>
</evidence>
<feature type="region of interest" description="Disordered" evidence="6">
    <location>
        <begin position="472"/>
        <end position="499"/>
    </location>
</feature>
<organism evidence="8 9">
    <name type="scientific">Luedemannella helvata</name>
    <dbReference type="NCBI Taxonomy" id="349315"/>
    <lineage>
        <taxon>Bacteria</taxon>
        <taxon>Bacillati</taxon>
        <taxon>Actinomycetota</taxon>
        <taxon>Actinomycetes</taxon>
        <taxon>Micromonosporales</taxon>
        <taxon>Micromonosporaceae</taxon>
        <taxon>Luedemannella</taxon>
    </lineage>
</organism>
<dbReference type="EMBL" id="BAAALS010000002">
    <property type="protein sequence ID" value="GAA1739006.1"/>
    <property type="molecule type" value="Genomic_DNA"/>
</dbReference>
<dbReference type="PANTHER" id="PTHR42973:SF39">
    <property type="entry name" value="FAD-BINDING PCMH-TYPE DOMAIN-CONTAINING PROTEIN"/>
    <property type="match status" value="1"/>
</dbReference>
<evidence type="ECO:0000256" key="5">
    <source>
        <dbReference type="ARBA" id="ARBA00023002"/>
    </source>
</evidence>
<dbReference type="InterPro" id="IPR050416">
    <property type="entry name" value="FAD-linked_Oxidoreductase"/>
</dbReference>
<evidence type="ECO:0000256" key="3">
    <source>
        <dbReference type="ARBA" id="ARBA00022630"/>
    </source>
</evidence>
<name>A0ABN2JUD1_9ACTN</name>
<dbReference type="SUPFAM" id="SSF56176">
    <property type="entry name" value="FAD-binding/transporter-associated domain-like"/>
    <property type="match status" value="1"/>
</dbReference>
<protein>
    <submittedName>
        <fullName evidence="8">FAD-binding oxidoreductase</fullName>
    </submittedName>
</protein>
<keyword evidence="3" id="KW-0285">Flavoprotein</keyword>
<reference evidence="9" key="1">
    <citation type="journal article" date="2019" name="Int. J. Syst. Evol. Microbiol.">
        <title>The Global Catalogue of Microorganisms (GCM) 10K type strain sequencing project: providing services to taxonomists for standard genome sequencing and annotation.</title>
        <authorList>
            <consortium name="The Broad Institute Genomics Platform"/>
            <consortium name="The Broad Institute Genome Sequencing Center for Infectious Disease"/>
            <person name="Wu L."/>
            <person name="Ma J."/>
        </authorList>
    </citation>
    <scope>NUCLEOTIDE SEQUENCE [LARGE SCALE GENOMIC DNA]</scope>
    <source>
        <strain evidence="9">JCM 13249</strain>
    </source>
</reference>
<dbReference type="Gene3D" id="3.30.465.10">
    <property type="match status" value="1"/>
</dbReference>
<dbReference type="Gene3D" id="3.30.43.10">
    <property type="entry name" value="Uridine Diphospho-n-acetylenolpyruvylglucosamine Reductase, domain 2"/>
    <property type="match status" value="1"/>
</dbReference>